<name>A0A7W6Q5Z0_9RHOB</name>
<evidence type="ECO:0000313" key="3">
    <source>
        <dbReference type="Proteomes" id="UP000565745"/>
    </source>
</evidence>
<keyword evidence="3" id="KW-1185">Reference proteome</keyword>
<gene>
    <name evidence="2" type="ORF">GGR93_002053</name>
</gene>
<dbReference type="RefSeq" id="WP_025056914.1">
    <property type="nucleotide sequence ID" value="NZ_JACIFU010000002.1"/>
</dbReference>
<dbReference type="AlphaFoldDB" id="A0A7W6Q5Z0"/>
<protein>
    <recommendedName>
        <fullName evidence="4">Polyketide synthase</fullName>
    </recommendedName>
</protein>
<organism evidence="2 3">
    <name type="scientific">Sulfitobacter noctilucicola</name>
    <dbReference type="NCBI Taxonomy" id="1342301"/>
    <lineage>
        <taxon>Bacteria</taxon>
        <taxon>Pseudomonadati</taxon>
        <taxon>Pseudomonadota</taxon>
        <taxon>Alphaproteobacteria</taxon>
        <taxon>Rhodobacterales</taxon>
        <taxon>Roseobacteraceae</taxon>
        <taxon>Sulfitobacter</taxon>
    </lineage>
</organism>
<keyword evidence="1" id="KW-0732">Signal</keyword>
<dbReference type="OrthoDB" id="7667197at2"/>
<feature type="signal peptide" evidence="1">
    <location>
        <begin position="1"/>
        <end position="27"/>
    </location>
</feature>
<evidence type="ECO:0000256" key="1">
    <source>
        <dbReference type="SAM" id="SignalP"/>
    </source>
</evidence>
<comment type="caution">
    <text evidence="2">The sequence shown here is derived from an EMBL/GenBank/DDBJ whole genome shotgun (WGS) entry which is preliminary data.</text>
</comment>
<reference evidence="2 3" key="1">
    <citation type="submission" date="2020-08" db="EMBL/GenBank/DDBJ databases">
        <title>Genomic Encyclopedia of Type Strains, Phase IV (KMG-IV): sequencing the most valuable type-strain genomes for metagenomic binning, comparative biology and taxonomic classification.</title>
        <authorList>
            <person name="Goeker M."/>
        </authorList>
    </citation>
    <scope>NUCLEOTIDE SEQUENCE [LARGE SCALE GENOMIC DNA]</scope>
    <source>
        <strain evidence="2 3">DSM 101015</strain>
    </source>
</reference>
<dbReference type="EMBL" id="JACIFU010000002">
    <property type="protein sequence ID" value="MBB4174280.1"/>
    <property type="molecule type" value="Genomic_DNA"/>
</dbReference>
<evidence type="ECO:0000313" key="2">
    <source>
        <dbReference type="EMBL" id="MBB4174280.1"/>
    </source>
</evidence>
<sequence length="121" mass="12779">MRSTTRMISKLLISFALIVAMAVSAFAHTGARPALSPELEAYVAAGGTLAELCGTAGEQDGTQGQKCEACRLIGAALLPRDAHGVPVARCDQTRILTFVAKRLHNSRPLDPARQTRAPPQA</sequence>
<accession>A0A7W6Q5Z0</accession>
<evidence type="ECO:0008006" key="4">
    <source>
        <dbReference type="Google" id="ProtNLM"/>
    </source>
</evidence>
<dbReference type="Proteomes" id="UP000565745">
    <property type="component" value="Unassembled WGS sequence"/>
</dbReference>
<feature type="chain" id="PRO_5031474232" description="Polyketide synthase" evidence="1">
    <location>
        <begin position="28"/>
        <end position="121"/>
    </location>
</feature>
<proteinExistence type="predicted"/>